<feature type="domain" description="EF-hand" evidence="7">
    <location>
        <begin position="137"/>
        <end position="172"/>
    </location>
</feature>
<accession>A0A813VMZ5</accession>
<keyword evidence="6" id="KW-0449">Lipoprotein</keyword>
<dbReference type="Proteomes" id="UP000681722">
    <property type="component" value="Unassembled WGS sequence"/>
</dbReference>
<dbReference type="InterPro" id="IPR018247">
    <property type="entry name" value="EF_Hand_1_Ca_BS"/>
</dbReference>
<dbReference type="InterPro" id="IPR028846">
    <property type="entry name" value="Recoverin"/>
</dbReference>
<keyword evidence="3" id="KW-0479">Metal-binding</keyword>
<evidence type="ECO:0000256" key="1">
    <source>
        <dbReference type="ARBA" id="ARBA00006049"/>
    </source>
</evidence>
<dbReference type="InterPro" id="IPR011992">
    <property type="entry name" value="EF-hand-dom_pair"/>
</dbReference>
<dbReference type="EMBL" id="CAJNOQ010000859">
    <property type="protein sequence ID" value="CAF0845652.1"/>
    <property type="molecule type" value="Genomic_DNA"/>
</dbReference>
<evidence type="ECO:0000256" key="3">
    <source>
        <dbReference type="ARBA" id="ARBA00022723"/>
    </source>
</evidence>
<dbReference type="OrthoDB" id="191686at2759"/>
<comment type="similarity">
    <text evidence="1">Belongs to the recoverin family.</text>
</comment>
<evidence type="ECO:0000256" key="4">
    <source>
        <dbReference type="ARBA" id="ARBA00022737"/>
    </source>
</evidence>
<name>A0A813VMZ5_9BILA</name>
<dbReference type="PRINTS" id="PR00450">
    <property type="entry name" value="RECOVERIN"/>
</dbReference>
<dbReference type="AlphaFoldDB" id="A0A813VMZ5"/>
<proteinExistence type="inferred from homology"/>
<protein>
    <recommendedName>
        <fullName evidence="7">EF-hand domain-containing protein</fullName>
    </recommendedName>
</protein>
<evidence type="ECO:0000259" key="7">
    <source>
        <dbReference type="PROSITE" id="PS50222"/>
    </source>
</evidence>
<dbReference type="CDD" id="cd00051">
    <property type="entry name" value="EFh"/>
    <property type="match status" value="2"/>
</dbReference>
<keyword evidence="2" id="KW-0519">Myristate</keyword>
<dbReference type="GO" id="GO:0005509">
    <property type="term" value="F:calcium ion binding"/>
    <property type="evidence" value="ECO:0007669"/>
    <property type="project" value="InterPro"/>
</dbReference>
<gene>
    <name evidence="8" type="ORF">GPM918_LOCUS5802</name>
    <name evidence="9" type="ORF">SRO942_LOCUS5802</name>
</gene>
<dbReference type="Proteomes" id="UP000663829">
    <property type="component" value="Unassembled WGS sequence"/>
</dbReference>
<dbReference type="PANTHER" id="PTHR23055:SF178">
    <property type="entry name" value="NEUROCALCIN HOMOLOG"/>
    <property type="match status" value="1"/>
</dbReference>
<reference evidence="8" key="1">
    <citation type="submission" date="2021-02" db="EMBL/GenBank/DDBJ databases">
        <authorList>
            <person name="Nowell W R."/>
        </authorList>
    </citation>
    <scope>NUCLEOTIDE SEQUENCE</scope>
</reference>
<dbReference type="PROSITE" id="PS50222">
    <property type="entry name" value="EF_HAND_2"/>
    <property type="match status" value="3"/>
</dbReference>
<evidence type="ECO:0000256" key="6">
    <source>
        <dbReference type="ARBA" id="ARBA00023288"/>
    </source>
</evidence>
<keyword evidence="5" id="KW-0106">Calcium</keyword>
<evidence type="ECO:0000313" key="9">
    <source>
        <dbReference type="EMBL" id="CAF3633275.1"/>
    </source>
</evidence>
<comment type="caution">
    <text evidence="8">The sequence shown here is derived from an EMBL/GenBank/DDBJ whole genome shotgun (WGS) entry which is preliminary data.</text>
</comment>
<keyword evidence="4" id="KW-0677">Repeat</keyword>
<evidence type="ECO:0000256" key="2">
    <source>
        <dbReference type="ARBA" id="ARBA00022707"/>
    </source>
</evidence>
<evidence type="ECO:0000313" key="8">
    <source>
        <dbReference type="EMBL" id="CAF0845652.1"/>
    </source>
</evidence>
<dbReference type="PROSITE" id="PS00018">
    <property type="entry name" value="EF_HAND_1"/>
    <property type="match status" value="3"/>
</dbReference>
<sequence>MPQFSLSEQIISNYCTETGFTEQEIVYAYATFMRDCPTGRCSRSQFEYFFRKSQTKHIDRRTKKFFNMMFSIYDINKDGEIDFKEYLYALSAATCANRLRLVETLFEFFDTDKNGFITRNEFEKKKKLASDFLHLESNEKAVILAFRTMDTDNDGLLTKEEFIQWHLQQGSFQTKTIPNATSVKVNRETCKETLTISATEEDDNIIENISHENRLETSQVCSTLVQKKKIKKLKETKIVCEPTLPMMSDVQEKEIDLLKITHNNQSKQTRTKAEKLRKKTTRFMYNFDQIKNVFSNKMTMITDSKVKKEIVTDQLKKEKLDGQKHRNLNEDKEEIYPINAWLNANTQADINRNWNNQDVPLNIGVNNHLENRNIDDRQHLSFKENSVNSTTFMNDIDHNLFRIFRKVRNRFRILNGISDNTSSIRQFKSTDSGILTASVYSTTSKSCSSSQFSTDSNFYNGSEFNENDLHNTNENMTDLFDMLEKNFLQILFELRQQNQSDTIIHEHQDLNDKESIENKFNDAVNNSIDNRILLQRQKNLDDIITVLSNNDQKMFTTVSDNNECQCAQFKTCCKNRKDSESLERNKTLSLLNINNDDVDNEIKIYRL</sequence>
<dbReference type="PANTHER" id="PTHR23055">
    <property type="entry name" value="CALCIUM BINDING PROTEINS"/>
    <property type="match status" value="1"/>
</dbReference>
<dbReference type="SUPFAM" id="SSF47473">
    <property type="entry name" value="EF-hand"/>
    <property type="match status" value="1"/>
</dbReference>
<dbReference type="Gene3D" id="1.10.238.10">
    <property type="entry name" value="EF-hand"/>
    <property type="match status" value="2"/>
</dbReference>
<dbReference type="Pfam" id="PF13499">
    <property type="entry name" value="EF-hand_7"/>
    <property type="match status" value="1"/>
</dbReference>
<dbReference type="EMBL" id="CAJOBC010000859">
    <property type="protein sequence ID" value="CAF3633275.1"/>
    <property type="molecule type" value="Genomic_DNA"/>
</dbReference>
<organism evidence="8 10">
    <name type="scientific">Didymodactylos carnosus</name>
    <dbReference type="NCBI Taxonomy" id="1234261"/>
    <lineage>
        <taxon>Eukaryota</taxon>
        <taxon>Metazoa</taxon>
        <taxon>Spiralia</taxon>
        <taxon>Gnathifera</taxon>
        <taxon>Rotifera</taxon>
        <taxon>Eurotatoria</taxon>
        <taxon>Bdelloidea</taxon>
        <taxon>Philodinida</taxon>
        <taxon>Philodinidae</taxon>
        <taxon>Didymodactylos</taxon>
    </lineage>
</organism>
<evidence type="ECO:0000313" key="10">
    <source>
        <dbReference type="Proteomes" id="UP000663829"/>
    </source>
</evidence>
<evidence type="ECO:0000256" key="5">
    <source>
        <dbReference type="ARBA" id="ARBA00022837"/>
    </source>
</evidence>
<dbReference type="Pfam" id="PF13202">
    <property type="entry name" value="EF-hand_5"/>
    <property type="match status" value="1"/>
</dbReference>
<dbReference type="SMART" id="SM00054">
    <property type="entry name" value="EFh"/>
    <property type="match status" value="3"/>
</dbReference>
<feature type="domain" description="EF-hand" evidence="7">
    <location>
        <begin position="97"/>
        <end position="132"/>
    </location>
</feature>
<feature type="domain" description="EF-hand" evidence="7">
    <location>
        <begin position="61"/>
        <end position="96"/>
    </location>
</feature>
<keyword evidence="10" id="KW-1185">Reference proteome</keyword>
<dbReference type="InterPro" id="IPR002048">
    <property type="entry name" value="EF_hand_dom"/>
</dbReference>